<dbReference type="InterPro" id="IPR036465">
    <property type="entry name" value="vWFA_dom_sf"/>
</dbReference>
<accession>A0A078ASL8</accession>
<evidence type="ECO:0000313" key="9">
    <source>
        <dbReference type="EMBL" id="CDW85470.1"/>
    </source>
</evidence>
<gene>
    <name evidence="9" type="primary">Contig15711.g16741</name>
    <name evidence="9" type="ORF">STYLEM_14548</name>
</gene>
<organism evidence="9 10">
    <name type="scientific">Stylonychia lemnae</name>
    <name type="common">Ciliate</name>
    <dbReference type="NCBI Taxonomy" id="5949"/>
    <lineage>
        <taxon>Eukaryota</taxon>
        <taxon>Sar</taxon>
        <taxon>Alveolata</taxon>
        <taxon>Ciliophora</taxon>
        <taxon>Intramacronucleata</taxon>
        <taxon>Spirotrichea</taxon>
        <taxon>Stichotrichia</taxon>
        <taxon>Sporadotrichida</taxon>
        <taxon>Oxytrichidae</taxon>
        <taxon>Stylonychinae</taxon>
        <taxon>Stylonychia</taxon>
    </lineage>
</organism>
<dbReference type="PANTHER" id="PTHR13803:SF4">
    <property type="entry name" value="SECRETORY 24CD, ISOFORM C"/>
    <property type="match status" value="1"/>
</dbReference>
<dbReference type="Gene3D" id="3.40.50.410">
    <property type="entry name" value="von Willebrand factor, type A domain"/>
    <property type="match status" value="1"/>
</dbReference>
<dbReference type="Gene3D" id="2.60.40.1670">
    <property type="entry name" value="beta-sandwich domain of Sec23/24"/>
    <property type="match status" value="1"/>
</dbReference>
<dbReference type="InterPro" id="IPR036175">
    <property type="entry name" value="Sec23/24_helical_dom_sf"/>
</dbReference>
<dbReference type="SUPFAM" id="SSF81811">
    <property type="entry name" value="Helical domain of Sec23/24"/>
    <property type="match status" value="1"/>
</dbReference>
<feature type="region of interest" description="Disordered" evidence="4">
    <location>
        <begin position="1"/>
        <end position="73"/>
    </location>
</feature>
<feature type="domain" description="Sec23/Sec24 helical" evidence="7">
    <location>
        <begin position="630"/>
        <end position="739"/>
    </location>
</feature>
<feature type="compositionally biased region" description="Low complexity" evidence="4">
    <location>
        <begin position="64"/>
        <end position="73"/>
    </location>
</feature>
<evidence type="ECO:0000259" key="7">
    <source>
        <dbReference type="Pfam" id="PF04815"/>
    </source>
</evidence>
<dbReference type="InterPro" id="IPR036180">
    <property type="entry name" value="Gelsolin-like_dom_sf"/>
</dbReference>
<dbReference type="Proteomes" id="UP000039865">
    <property type="component" value="Unassembled WGS sequence"/>
</dbReference>
<dbReference type="Gene3D" id="3.40.20.10">
    <property type="entry name" value="Severin"/>
    <property type="match status" value="1"/>
</dbReference>
<dbReference type="InterPro" id="IPR006900">
    <property type="entry name" value="Sec23/24_helical_dom"/>
</dbReference>
<evidence type="ECO:0000256" key="1">
    <source>
        <dbReference type="ARBA" id="ARBA00008334"/>
    </source>
</evidence>
<keyword evidence="2" id="KW-0813">Transport</keyword>
<reference evidence="9 10" key="1">
    <citation type="submission" date="2014-06" db="EMBL/GenBank/DDBJ databases">
        <authorList>
            <person name="Swart Estienne"/>
        </authorList>
    </citation>
    <scope>NUCLEOTIDE SEQUENCE [LARGE SCALE GENOMIC DNA]</scope>
    <source>
        <strain evidence="9 10">130c</strain>
    </source>
</reference>
<evidence type="ECO:0000256" key="2">
    <source>
        <dbReference type="ARBA" id="ARBA00022448"/>
    </source>
</evidence>
<keyword evidence="3" id="KW-0653">Protein transport</keyword>
<evidence type="ECO:0000256" key="4">
    <source>
        <dbReference type="SAM" id="MobiDB-lite"/>
    </source>
</evidence>
<dbReference type="GO" id="GO:0090110">
    <property type="term" value="P:COPII-coated vesicle cargo loading"/>
    <property type="evidence" value="ECO:0007669"/>
    <property type="project" value="TreeGrafter"/>
</dbReference>
<evidence type="ECO:0000256" key="3">
    <source>
        <dbReference type="ARBA" id="ARBA00022927"/>
    </source>
</evidence>
<dbReference type="AlphaFoldDB" id="A0A078ASL8"/>
<dbReference type="InterPro" id="IPR012990">
    <property type="entry name" value="Beta-sandwich_Sec23_24"/>
</dbReference>
<dbReference type="InterPro" id="IPR036174">
    <property type="entry name" value="Znf_Sec23_Sec24_sf"/>
</dbReference>
<dbReference type="Pfam" id="PF04811">
    <property type="entry name" value="Sec23_trunk"/>
    <property type="match status" value="1"/>
</dbReference>
<keyword evidence="10" id="KW-1185">Reference proteome</keyword>
<name>A0A078ASL8_STYLE</name>
<sequence>MQNPYGQEQSRKAHLPHLQKRIYPGMVDQSFDSVQASSADKYYVQDGQRQQQQPHGYNNMYPDTSQTQSQQSIDQRANIGGAAVGQQQNQANQKIQGEQMPRPIKLLNAFNYRSGVADRFPTKSNNTPPSAGIPFLQIDEGQVGPKFMRATAVNTPQEADFSKQSSIPLGFIVQPLAETTSVEYANQVPELPLIDYGEEGPFRCYRCKAYVNPNMTFLDGGNKASCNLCQYINEVPVNYQSQLNEFGQRRDKLQRPELQYGAYEFKAPNSYINNPISNPVYVFVIDVSQFSQPIGFFHQIVQSIKMTLDYIQNAENAKICFITYDINIHFYNLPQDPNGEPNILWVGDIVDPFIPFPKEKLMLRVVEDRVKIDIFLDKLINMHNLESKKYQSPFLCTGAAISAAKQLIQMEGKFFSIHRLLGGRILVFASNICTTGFGSVNARDDPKAYNTDKEKTLLSPANDTYIKLSQECVNSRICVDLIYALKANTPIDITTVAPIATFTGGDLLYYNNFDINKHGEKLHYDIFRILTRTQGTEVAIKARVSTGLTVTEYFGGFGVKDQADFELSAIDSDKSIGFLIRSDDKLNEDAIAHVQFAIMYSTQFSERRIRVFNYCLPVAKSLNAYYKAADCETLSEFMVKKEIARAMSKGAKVTRENIINNLVNLLYVYRQKCAAQTSPSQLVLPDNLKLLPLYTLSALKSPVISTFINFSQALRMLPGCKIDEKIVSIYRLLKMPPSQMPYFFYPRVYKITDLGQPVRIFILMTIQDSTLGQYAEGQEVMQKPLLCIASMEKLGTQDAYLIDNSEYIYLYIGNNVDDNFIYNVIQSFLILNYQAFGYSNFSDLKFNGVTTFVPYEGSDASTTLWNFIEQIRYEKIGVAYAPLRLIYGGDTTNEKEFVETCLVEDSMDINKEFPYTDFLCMLHKLIRNKTQS</sequence>
<dbReference type="Pfam" id="PF08033">
    <property type="entry name" value="Sec23_BS"/>
    <property type="match status" value="1"/>
</dbReference>
<dbReference type="InterPro" id="IPR006896">
    <property type="entry name" value="Sec23/24_trunk_dom"/>
</dbReference>
<dbReference type="OMA" id="INPFMTF"/>
<dbReference type="SUPFAM" id="SSF81995">
    <property type="entry name" value="beta-sandwich domain of Sec23/24"/>
    <property type="match status" value="1"/>
</dbReference>
<dbReference type="GO" id="GO:0006886">
    <property type="term" value="P:intracellular protein transport"/>
    <property type="evidence" value="ECO:0007669"/>
    <property type="project" value="InterPro"/>
</dbReference>
<dbReference type="OrthoDB" id="49016at2759"/>
<dbReference type="GO" id="GO:0000149">
    <property type="term" value="F:SNARE binding"/>
    <property type="evidence" value="ECO:0007669"/>
    <property type="project" value="TreeGrafter"/>
</dbReference>
<evidence type="ECO:0000313" key="10">
    <source>
        <dbReference type="Proteomes" id="UP000039865"/>
    </source>
</evidence>
<dbReference type="SUPFAM" id="SSF53300">
    <property type="entry name" value="vWA-like"/>
    <property type="match status" value="1"/>
</dbReference>
<dbReference type="GO" id="GO:0070971">
    <property type="term" value="C:endoplasmic reticulum exit site"/>
    <property type="evidence" value="ECO:0007669"/>
    <property type="project" value="TreeGrafter"/>
</dbReference>
<dbReference type="Gene3D" id="1.20.120.730">
    <property type="entry name" value="Sec23/Sec24 helical domain"/>
    <property type="match status" value="1"/>
</dbReference>
<evidence type="ECO:0000259" key="6">
    <source>
        <dbReference type="Pfam" id="PF04811"/>
    </source>
</evidence>
<dbReference type="InterPro" id="IPR050550">
    <property type="entry name" value="SEC23_SEC24_subfamily"/>
</dbReference>
<dbReference type="GO" id="GO:0030127">
    <property type="term" value="C:COPII vesicle coat"/>
    <property type="evidence" value="ECO:0007669"/>
    <property type="project" value="InterPro"/>
</dbReference>
<dbReference type="GO" id="GO:0008270">
    <property type="term" value="F:zinc ion binding"/>
    <property type="evidence" value="ECO:0007669"/>
    <property type="project" value="InterPro"/>
</dbReference>
<dbReference type="EMBL" id="CCKQ01013770">
    <property type="protein sequence ID" value="CDW85470.1"/>
    <property type="molecule type" value="Genomic_DNA"/>
</dbReference>
<dbReference type="Pfam" id="PF04810">
    <property type="entry name" value="zf-Sec23_Sec24"/>
    <property type="match status" value="1"/>
</dbReference>
<dbReference type="InParanoid" id="A0A078ASL8"/>
<evidence type="ECO:0000259" key="5">
    <source>
        <dbReference type="Pfam" id="PF04810"/>
    </source>
</evidence>
<feature type="domain" description="Sec23/Sec24 beta-sandwich" evidence="8">
    <location>
        <begin position="536"/>
        <end position="619"/>
    </location>
</feature>
<comment type="similarity">
    <text evidence="1">Belongs to the SEC23/SEC24 family. SEC24 subfamily.</text>
</comment>
<proteinExistence type="inferred from homology"/>
<evidence type="ECO:0000259" key="8">
    <source>
        <dbReference type="Pfam" id="PF08033"/>
    </source>
</evidence>
<dbReference type="SUPFAM" id="SSF82754">
    <property type="entry name" value="C-terminal, gelsolin-like domain of Sec23/24"/>
    <property type="match status" value="1"/>
</dbReference>
<dbReference type="InterPro" id="IPR029006">
    <property type="entry name" value="ADF-H/Gelsolin-like_dom_sf"/>
</dbReference>
<dbReference type="PANTHER" id="PTHR13803">
    <property type="entry name" value="SEC24-RELATED PROTEIN"/>
    <property type="match status" value="1"/>
</dbReference>
<dbReference type="SUPFAM" id="SSF82919">
    <property type="entry name" value="Zn-finger domain of Sec23/24"/>
    <property type="match status" value="1"/>
</dbReference>
<feature type="domain" description="Zinc finger Sec23/Sec24-type" evidence="5">
    <location>
        <begin position="201"/>
        <end position="239"/>
    </location>
</feature>
<dbReference type="InterPro" id="IPR006895">
    <property type="entry name" value="Znf_Sec23_Sec24"/>
</dbReference>
<dbReference type="Gene3D" id="2.30.30.380">
    <property type="entry name" value="Zn-finger domain of Sec23/24"/>
    <property type="match status" value="1"/>
</dbReference>
<dbReference type="Pfam" id="PF04815">
    <property type="entry name" value="Sec23_helical"/>
    <property type="match status" value="1"/>
</dbReference>
<feature type="domain" description="Sec23/Sec24 trunk" evidence="6">
    <location>
        <begin position="278"/>
        <end position="529"/>
    </location>
</feature>
<protein>
    <submittedName>
        <fullName evidence="9">Sec23 sec24 trunk domain containing protein</fullName>
    </submittedName>
</protein>